<keyword evidence="2" id="KW-1185">Reference proteome</keyword>
<comment type="caution">
    <text evidence="1">The sequence shown here is derived from an EMBL/GenBank/DDBJ whole genome shotgun (WGS) entry which is preliminary data.</text>
</comment>
<dbReference type="EMBL" id="PQNY01000017">
    <property type="protein sequence ID" value="POS00920.1"/>
    <property type="molecule type" value="Genomic_DNA"/>
</dbReference>
<evidence type="ECO:0000313" key="2">
    <source>
        <dbReference type="Proteomes" id="UP000237056"/>
    </source>
</evidence>
<dbReference type="RefSeq" id="WP_103726877.1">
    <property type="nucleotide sequence ID" value="NZ_PQNY01000017.1"/>
</dbReference>
<dbReference type="AlphaFoldDB" id="A0A2S4N5H7"/>
<organism evidence="1 2">
    <name type="scientific">Flavobacterium croceum DSM 17960</name>
    <dbReference type="NCBI Taxonomy" id="1121886"/>
    <lineage>
        <taxon>Bacteria</taxon>
        <taxon>Pseudomonadati</taxon>
        <taxon>Bacteroidota</taxon>
        <taxon>Flavobacteriia</taxon>
        <taxon>Flavobacteriales</taxon>
        <taxon>Flavobacteriaceae</taxon>
        <taxon>Flavobacterium</taxon>
    </lineage>
</organism>
<reference evidence="1 2" key="1">
    <citation type="submission" date="2018-01" db="EMBL/GenBank/DDBJ databases">
        <title>Genomic Encyclopedia of Type Strains, Phase I: the one thousand microbial genomes (KMG-I) project.</title>
        <authorList>
            <person name="Goeker M."/>
        </authorList>
    </citation>
    <scope>NUCLEOTIDE SEQUENCE [LARGE SCALE GENOMIC DNA]</scope>
    <source>
        <strain evidence="1 2">DSM 17960</strain>
    </source>
</reference>
<sequence length="446" mass="51918">MKADELKSIKISDYLLAQNYSIDKKKSTLNSMLLENQSGEKVIVTIGKNLYFNPNDAQDKGDIIQLVANRLHGYTHVTHQKEDYYQAMLALKNFSGQIHDVDMQERIHQAEKFVQKKELLKNLQGQTWNHHPMTNFSYLLQERKIEKSTLEHPLFKDRLFNTYFKNQESEHLICNYGFGKYKNNELVGMEVCNRNFKNVLGDHEGLFISNTAQVQDVKYVFYAESALDVLAYFEVLQQNKNFNTQAHDFVFVSFGGNIYPSKIDSFLKEIQNLPLSPSCKFISITDNDLDKVEQKKEGKKYDFLISAALANHFGTKLAYSTENPLYYTLTLEVEQAKKLKIDTLVAKQNQSIDQLNWPSTEKFGMYLIAKKQQEQIQLLFPKKLPLEENGFTDFIEKVNKNLYISHKAPKHKDWNDYIIEKKNQVFKQNTVETPKPVKEISYGIRN</sequence>
<dbReference type="OrthoDB" id="618431at2"/>
<gene>
    <name evidence="1" type="ORF">Q361_11723</name>
</gene>
<evidence type="ECO:0008006" key="3">
    <source>
        <dbReference type="Google" id="ProtNLM"/>
    </source>
</evidence>
<proteinExistence type="predicted"/>
<name>A0A2S4N5H7_9FLAO</name>
<protein>
    <recommendedName>
        <fullName evidence="3">Toprim domain-containing protein</fullName>
    </recommendedName>
</protein>
<dbReference type="Proteomes" id="UP000237056">
    <property type="component" value="Unassembled WGS sequence"/>
</dbReference>
<accession>A0A2S4N5H7</accession>
<evidence type="ECO:0000313" key="1">
    <source>
        <dbReference type="EMBL" id="POS00920.1"/>
    </source>
</evidence>